<name>A0A833RTH2_9POAL</name>
<feature type="compositionally biased region" description="Basic and acidic residues" evidence="1">
    <location>
        <begin position="1"/>
        <end position="14"/>
    </location>
</feature>
<keyword evidence="3" id="KW-1185">Reference proteome</keyword>
<proteinExistence type="predicted"/>
<dbReference type="EMBL" id="SWLB01000002">
    <property type="protein sequence ID" value="KAF3340493.1"/>
    <property type="molecule type" value="Genomic_DNA"/>
</dbReference>
<evidence type="ECO:0000256" key="1">
    <source>
        <dbReference type="SAM" id="MobiDB-lite"/>
    </source>
</evidence>
<comment type="caution">
    <text evidence="2">The sequence shown here is derived from an EMBL/GenBank/DDBJ whole genome shotgun (WGS) entry which is preliminary data.</text>
</comment>
<accession>A0A833RTH2</accession>
<dbReference type="Proteomes" id="UP000623129">
    <property type="component" value="Unassembled WGS sequence"/>
</dbReference>
<evidence type="ECO:0000313" key="2">
    <source>
        <dbReference type="EMBL" id="KAF3340493.1"/>
    </source>
</evidence>
<evidence type="ECO:0000313" key="3">
    <source>
        <dbReference type="Proteomes" id="UP000623129"/>
    </source>
</evidence>
<gene>
    <name evidence="2" type="ORF">FCM35_KLT09337</name>
</gene>
<protein>
    <submittedName>
        <fullName evidence="2">Uncharacterized protein</fullName>
    </submittedName>
</protein>
<sequence>MNVTERRRGEDYYDRAPAPHAYSSGLGSYDFIGGDSGAGSGSGSATSPGPVHYSCSDSDCDLMGRLVGRSTLLDRVGAALSEFGGR</sequence>
<reference evidence="2" key="1">
    <citation type="submission" date="2020-01" db="EMBL/GenBank/DDBJ databases">
        <title>Genome sequence of Kobresia littledalei, the first chromosome-level genome in the family Cyperaceae.</title>
        <authorList>
            <person name="Qu G."/>
        </authorList>
    </citation>
    <scope>NUCLEOTIDE SEQUENCE</scope>
    <source>
        <strain evidence="2">C.B.Clarke</strain>
        <tissue evidence="2">Leaf</tissue>
    </source>
</reference>
<feature type="region of interest" description="Disordered" evidence="1">
    <location>
        <begin position="1"/>
        <end position="22"/>
    </location>
</feature>
<dbReference type="AlphaFoldDB" id="A0A833RTH2"/>
<organism evidence="2 3">
    <name type="scientific">Carex littledalei</name>
    <dbReference type="NCBI Taxonomy" id="544730"/>
    <lineage>
        <taxon>Eukaryota</taxon>
        <taxon>Viridiplantae</taxon>
        <taxon>Streptophyta</taxon>
        <taxon>Embryophyta</taxon>
        <taxon>Tracheophyta</taxon>
        <taxon>Spermatophyta</taxon>
        <taxon>Magnoliopsida</taxon>
        <taxon>Liliopsida</taxon>
        <taxon>Poales</taxon>
        <taxon>Cyperaceae</taxon>
        <taxon>Cyperoideae</taxon>
        <taxon>Cariceae</taxon>
        <taxon>Carex</taxon>
        <taxon>Carex subgen. Euthyceras</taxon>
    </lineage>
</organism>